<sequence>MTDQTTRDDDDEALAAEYVVGLLPGPERSAVENRLRRDRGFAARVAAWEEYFAGLNADYGTLQPSRQVKAAIDGRLFPRARRNGAWWRAAGLVSAVLAVAVMIGSFTLFDSGKRLIAQLESSESNYRFAVEVEAGGGSVDIALASGAVVEDRTFELWLIPPDGVPRSLGTFTQAGRLQASGALQMQDGSVLAVSLEPVGGSPTGAPTGPVLALGTLSDV</sequence>
<dbReference type="Pfam" id="PF10099">
    <property type="entry name" value="RskA_C"/>
    <property type="match status" value="1"/>
</dbReference>
<name>A0ABW8USP4_9RHOB</name>
<evidence type="ECO:0000313" key="3">
    <source>
        <dbReference type="EMBL" id="MFL4470143.1"/>
    </source>
</evidence>
<organism evidence="3 4">
    <name type="scientific">Tateyamaria armeniaca</name>
    <dbReference type="NCBI Taxonomy" id="2518930"/>
    <lineage>
        <taxon>Bacteria</taxon>
        <taxon>Pseudomonadati</taxon>
        <taxon>Pseudomonadota</taxon>
        <taxon>Alphaproteobacteria</taxon>
        <taxon>Rhodobacterales</taxon>
        <taxon>Roseobacteraceae</taxon>
        <taxon>Tateyamaria</taxon>
    </lineage>
</organism>
<feature type="transmembrane region" description="Helical" evidence="1">
    <location>
        <begin position="85"/>
        <end position="109"/>
    </location>
</feature>
<dbReference type="PANTHER" id="PTHR37461">
    <property type="entry name" value="ANTI-SIGMA-K FACTOR RSKA"/>
    <property type="match status" value="1"/>
</dbReference>
<gene>
    <name evidence="3" type="ORF">ACERZ8_09770</name>
</gene>
<dbReference type="Proteomes" id="UP001627408">
    <property type="component" value="Unassembled WGS sequence"/>
</dbReference>
<evidence type="ECO:0000313" key="4">
    <source>
        <dbReference type="Proteomes" id="UP001627408"/>
    </source>
</evidence>
<dbReference type="InterPro" id="IPR018764">
    <property type="entry name" value="RskA_C"/>
</dbReference>
<dbReference type="PANTHER" id="PTHR37461:SF1">
    <property type="entry name" value="ANTI-SIGMA-K FACTOR RSKA"/>
    <property type="match status" value="1"/>
</dbReference>
<dbReference type="EMBL" id="JBHDIY010000002">
    <property type="protein sequence ID" value="MFL4470143.1"/>
    <property type="molecule type" value="Genomic_DNA"/>
</dbReference>
<protein>
    <submittedName>
        <fullName evidence="3">Anti-sigma factor domain-containing protein</fullName>
    </submittedName>
</protein>
<reference evidence="3 4" key="1">
    <citation type="submission" date="2024-08" db="EMBL/GenBank/DDBJ databases">
        <title>Tateyamaria sp. nov., isolated from marine algae.</title>
        <authorList>
            <person name="Choi B.J."/>
            <person name="Kim J.M."/>
            <person name="Lee J.K."/>
            <person name="Choi D.G."/>
            <person name="Bayburt H."/>
            <person name="Baek J.H."/>
            <person name="Han D.M."/>
            <person name="Jeon C.O."/>
        </authorList>
    </citation>
    <scope>NUCLEOTIDE SEQUENCE [LARGE SCALE GENOMIC DNA]</scope>
    <source>
        <strain evidence="3 4">KMU-156</strain>
    </source>
</reference>
<keyword evidence="1" id="KW-0812">Transmembrane</keyword>
<proteinExistence type="predicted"/>
<keyword evidence="4" id="KW-1185">Reference proteome</keyword>
<evidence type="ECO:0000259" key="2">
    <source>
        <dbReference type="Pfam" id="PF10099"/>
    </source>
</evidence>
<comment type="caution">
    <text evidence="3">The sequence shown here is derived from an EMBL/GenBank/DDBJ whole genome shotgun (WGS) entry which is preliminary data.</text>
</comment>
<feature type="domain" description="Anti-sigma K factor RskA C-terminal" evidence="2">
    <location>
        <begin position="94"/>
        <end position="210"/>
    </location>
</feature>
<keyword evidence="1" id="KW-0472">Membrane</keyword>
<dbReference type="RefSeq" id="WP_407592013.1">
    <property type="nucleotide sequence ID" value="NZ_JBHDIY010000002.1"/>
</dbReference>
<dbReference type="InterPro" id="IPR051474">
    <property type="entry name" value="Anti-sigma-K/W_factor"/>
</dbReference>
<accession>A0ABW8USP4</accession>
<evidence type="ECO:0000256" key="1">
    <source>
        <dbReference type="SAM" id="Phobius"/>
    </source>
</evidence>
<keyword evidence="1" id="KW-1133">Transmembrane helix</keyword>